<dbReference type="EMBL" id="JBGNUJ010000010">
    <property type="protein sequence ID" value="KAL3954593.1"/>
    <property type="molecule type" value="Genomic_DNA"/>
</dbReference>
<reference evidence="1" key="1">
    <citation type="submission" date="2024-12" db="EMBL/GenBank/DDBJ databases">
        <title>Comparative genomics and development of molecular markers within Purpureocillium lilacinum and among Purpureocillium species.</title>
        <authorList>
            <person name="Yeh Z.-Y."/>
            <person name="Ni N.-T."/>
            <person name="Lo P.-H."/>
            <person name="Mushyakhwo K."/>
            <person name="Lin C.-F."/>
            <person name="Nai Y.-S."/>
        </authorList>
    </citation>
    <scope>NUCLEOTIDE SEQUENCE</scope>
    <source>
        <strain evidence="1">NCHU-NPUST-175</strain>
    </source>
</reference>
<comment type="caution">
    <text evidence="1">The sequence shown here is derived from an EMBL/GenBank/DDBJ whole genome shotgun (WGS) entry which is preliminary data.</text>
</comment>
<evidence type="ECO:0000313" key="1">
    <source>
        <dbReference type="EMBL" id="KAL3954593.1"/>
    </source>
</evidence>
<keyword evidence="2" id="KW-1185">Reference proteome</keyword>
<accession>A0ACC4DGZ7</accession>
<gene>
    <name evidence="1" type="ORF">ACCO45_010156</name>
</gene>
<dbReference type="Proteomes" id="UP001638806">
    <property type="component" value="Unassembled WGS sequence"/>
</dbReference>
<evidence type="ECO:0000313" key="2">
    <source>
        <dbReference type="Proteomes" id="UP001638806"/>
    </source>
</evidence>
<sequence length="272" mass="29588">MLRIGGNLDASSAASNDDYCLGQFDLLLQLLHELHSSKLVGCVHSRRQALVDTRTCSDDEDVVGNVLAAILQVHSLLRHARHAISDPSQYTLRVVSYESPNPGKLEVRVRLYDHDPVGTIRGDCSSECTQHGVPRSLRPRSRYFESWAWTLLKTGGGFGVAPKQFLLNDEAPPEYKEHVARKLGVECSFGQHCDGAGAARICRPGGVNQILPPSRSRGQIQANLPPRQPSGPGQVATFRRNALPAPKWTRVPGAEAEGSNNLAFMGGLGRVV</sequence>
<name>A0ACC4DGZ7_PURLI</name>
<proteinExistence type="predicted"/>
<protein>
    <submittedName>
        <fullName evidence="1">Uncharacterized protein</fullName>
    </submittedName>
</protein>
<organism evidence="1 2">
    <name type="scientific">Purpureocillium lilacinum</name>
    <name type="common">Paecilomyces lilacinus</name>
    <dbReference type="NCBI Taxonomy" id="33203"/>
    <lineage>
        <taxon>Eukaryota</taxon>
        <taxon>Fungi</taxon>
        <taxon>Dikarya</taxon>
        <taxon>Ascomycota</taxon>
        <taxon>Pezizomycotina</taxon>
        <taxon>Sordariomycetes</taxon>
        <taxon>Hypocreomycetidae</taxon>
        <taxon>Hypocreales</taxon>
        <taxon>Ophiocordycipitaceae</taxon>
        <taxon>Purpureocillium</taxon>
    </lineage>
</organism>